<keyword evidence="15" id="KW-1185">Reference proteome</keyword>
<keyword evidence="2 14" id="KW-0808">Transferase</keyword>
<dbReference type="InterPro" id="IPR036554">
    <property type="entry name" value="GHMP_kinase_C_sf"/>
</dbReference>
<dbReference type="AlphaFoldDB" id="A0A934U1M7"/>
<name>A0A934U1M7_9NOCA</name>
<proteinExistence type="inferred from homology"/>
<dbReference type="GO" id="GO:0046872">
    <property type="term" value="F:metal ion binding"/>
    <property type="evidence" value="ECO:0007669"/>
    <property type="project" value="UniProtKB-KW"/>
</dbReference>
<dbReference type="Pfam" id="PF10509">
    <property type="entry name" value="GalKase_gal_bdg"/>
    <property type="match status" value="1"/>
</dbReference>
<keyword evidence="4" id="KW-0547">Nucleotide-binding</keyword>
<dbReference type="PIRSF" id="PIRSF000530">
    <property type="entry name" value="Galactokinase"/>
    <property type="match status" value="1"/>
</dbReference>
<evidence type="ECO:0000256" key="10">
    <source>
        <dbReference type="NCBIfam" id="TIGR00131"/>
    </source>
</evidence>
<dbReference type="InterPro" id="IPR006206">
    <property type="entry name" value="Mevalonate/galactokinase"/>
</dbReference>
<dbReference type="SUPFAM" id="SSF55060">
    <property type="entry name" value="GHMP Kinase, C-terminal domain"/>
    <property type="match status" value="1"/>
</dbReference>
<evidence type="ECO:0000256" key="1">
    <source>
        <dbReference type="ARBA" id="ARBA00006566"/>
    </source>
</evidence>
<dbReference type="RefSeq" id="WP_199703023.1">
    <property type="nucleotide sequence ID" value="NZ_JAEMNV010000002.1"/>
</dbReference>
<dbReference type="GO" id="GO:0005829">
    <property type="term" value="C:cytosol"/>
    <property type="evidence" value="ECO:0007669"/>
    <property type="project" value="TreeGrafter"/>
</dbReference>
<dbReference type="PROSITE" id="PS00106">
    <property type="entry name" value="GALACTOKINASE"/>
    <property type="match status" value="1"/>
</dbReference>
<reference evidence="14" key="1">
    <citation type="submission" date="2020-12" db="EMBL/GenBank/DDBJ databases">
        <title>Antrihabitans popcorni sp. nov. and Antrihabitans auranticaus sp. nov., isolated from a larva cave.</title>
        <authorList>
            <person name="Lee S.D."/>
            <person name="Kim I.S."/>
        </authorList>
    </citation>
    <scope>NUCLEOTIDE SEQUENCE</scope>
    <source>
        <strain evidence="14">YC3-6</strain>
    </source>
</reference>
<evidence type="ECO:0000313" key="15">
    <source>
        <dbReference type="Proteomes" id="UP000655868"/>
    </source>
</evidence>
<dbReference type="SUPFAM" id="SSF54211">
    <property type="entry name" value="Ribosomal protein S5 domain 2-like"/>
    <property type="match status" value="1"/>
</dbReference>
<evidence type="ECO:0000256" key="2">
    <source>
        <dbReference type="ARBA" id="ARBA00022679"/>
    </source>
</evidence>
<evidence type="ECO:0000256" key="7">
    <source>
        <dbReference type="ARBA" id="ARBA00022842"/>
    </source>
</evidence>
<dbReference type="InterPro" id="IPR014721">
    <property type="entry name" value="Ribsml_uS5_D2-typ_fold_subgr"/>
</dbReference>
<comment type="caution">
    <text evidence="14">The sequence shown here is derived from an EMBL/GenBank/DDBJ whole genome shotgun (WGS) entry which is preliminary data.</text>
</comment>
<dbReference type="InterPro" id="IPR013750">
    <property type="entry name" value="GHMP_kinase_C_dom"/>
</dbReference>
<dbReference type="Pfam" id="PF08544">
    <property type="entry name" value="GHMP_kinases_C"/>
    <property type="match status" value="1"/>
</dbReference>
<evidence type="ECO:0000256" key="5">
    <source>
        <dbReference type="ARBA" id="ARBA00022777"/>
    </source>
</evidence>
<dbReference type="Pfam" id="PF00288">
    <property type="entry name" value="GHMP_kinases_N"/>
    <property type="match status" value="1"/>
</dbReference>
<feature type="domain" description="Galactokinase N-terminal" evidence="13">
    <location>
        <begin position="10"/>
        <end position="55"/>
    </location>
</feature>
<dbReference type="GO" id="GO:0004335">
    <property type="term" value="F:galactokinase activity"/>
    <property type="evidence" value="ECO:0007669"/>
    <property type="project" value="UniProtKB-UniRule"/>
</dbReference>
<protein>
    <recommendedName>
        <fullName evidence="10">Galactokinase</fullName>
        <ecNumber evidence="10">2.7.1.6</ecNumber>
    </recommendedName>
</protein>
<keyword evidence="6" id="KW-0067">ATP-binding</keyword>
<dbReference type="GO" id="GO:0005524">
    <property type="term" value="F:ATP binding"/>
    <property type="evidence" value="ECO:0007669"/>
    <property type="project" value="UniProtKB-UniRule"/>
</dbReference>
<dbReference type="InterPro" id="IPR006204">
    <property type="entry name" value="GHMP_kinase_N_dom"/>
</dbReference>
<evidence type="ECO:0000256" key="4">
    <source>
        <dbReference type="ARBA" id="ARBA00022741"/>
    </source>
</evidence>
<keyword evidence="9" id="KW-0119">Carbohydrate metabolism</keyword>
<evidence type="ECO:0000256" key="9">
    <source>
        <dbReference type="ARBA" id="ARBA00023277"/>
    </source>
</evidence>
<dbReference type="PRINTS" id="PR00959">
    <property type="entry name" value="MEVGALKINASE"/>
</dbReference>
<evidence type="ECO:0000256" key="6">
    <source>
        <dbReference type="ARBA" id="ARBA00022840"/>
    </source>
</evidence>
<dbReference type="PANTHER" id="PTHR10457">
    <property type="entry name" value="MEVALONATE KINASE/GALACTOKINASE"/>
    <property type="match status" value="1"/>
</dbReference>
<dbReference type="PANTHER" id="PTHR10457:SF7">
    <property type="entry name" value="GALACTOKINASE-RELATED"/>
    <property type="match status" value="1"/>
</dbReference>
<dbReference type="PRINTS" id="PR00473">
    <property type="entry name" value="GALCTOKINASE"/>
</dbReference>
<dbReference type="Gene3D" id="3.30.230.10">
    <property type="match status" value="1"/>
</dbReference>
<dbReference type="InterPro" id="IPR019741">
    <property type="entry name" value="Galactokinase_CS"/>
</dbReference>
<feature type="domain" description="GHMP kinase C-terminal" evidence="12">
    <location>
        <begin position="285"/>
        <end position="358"/>
    </location>
</feature>
<evidence type="ECO:0000259" key="13">
    <source>
        <dbReference type="Pfam" id="PF10509"/>
    </source>
</evidence>
<comment type="similarity">
    <text evidence="1">Belongs to the GHMP kinase family. GalK subfamily.</text>
</comment>
<keyword evidence="7" id="KW-0460">Magnesium</keyword>
<dbReference type="NCBIfam" id="TIGR00131">
    <property type="entry name" value="gal_kin"/>
    <property type="match status" value="1"/>
</dbReference>
<evidence type="ECO:0000256" key="3">
    <source>
        <dbReference type="ARBA" id="ARBA00022723"/>
    </source>
</evidence>
<keyword evidence="8" id="KW-0299">Galactose metabolism</keyword>
<accession>A0A934U1M7</accession>
<dbReference type="FunFam" id="3.30.70.890:FF:000001">
    <property type="entry name" value="Galactokinase"/>
    <property type="match status" value="1"/>
</dbReference>
<dbReference type="InterPro" id="IPR020568">
    <property type="entry name" value="Ribosomal_Su5_D2-typ_SF"/>
</dbReference>
<dbReference type="EMBL" id="JAEMNV010000002">
    <property type="protein sequence ID" value="MBJ8338311.1"/>
    <property type="molecule type" value="Genomic_DNA"/>
</dbReference>
<feature type="domain" description="GHMP kinase N-terminal" evidence="11">
    <location>
        <begin position="94"/>
        <end position="179"/>
    </location>
</feature>
<dbReference type="GO" id="GO:0006012">
    <property type="term" value="P:galactose metabolic process"/>
    <property type="evidence" value="ECO:0007669"/>
    <property type="project" value="UniProtKB-UniRule"/>
</dbReference>
<dbReference type="InterPro" id="IPR019539">
    <property type="entry name" value="GalKase_N"/>
</dbReference>
<dbReference type="Gene3D" id="3.30.70.890">
    <property type="entry name" value="GHMP kinase, C-terminal domain"/>
    <property type="match status" value="1"/>
</dbReference>
<gene>
    <name evidence="14" type="primary">galK</name>
    <name evidence="14" type="ORF">JGU71_05395</name>
</gene>
<evidence type="ECO:0000259" key="11">
    <source>
        <dbReference type="Pfam" id="PF00288"/>
    </source>
</evidence>
<dbReference type="Proteomes" id="UP000655868">
    <property type="component" value="Unassembled WGS sequence"/>
</dbReference>
<sequence length="381" mass="39531">MTSDPAAAAAFAAAFGGSADGRWDAPGRVNLIGEHTDYNRGYALPIALPQVVRCYAAVRAGDRVRVASQQYPGEVLGVSIVELGSANVDGWARYPLGVVNEFLRRGHSIGGIDLLLDSELPIGAGVSSSAAVECSVALAVSDLFSLGVTRDELVDIAHTAENFYVGAPTGKLDQSAAMHCTTGHAMLLDFADDHRTQVPFDLAERGLALLIIDTTTKHELAAGAYAERRSECERAAALLGVGSLREVNNTDDLAGLPTLLERRARHVVTENARVLAIADALATSADPRIIGPMLAAGHASLRDDFEVSTPELDTAVDVATAAGAYGARLVGGGFGGSVIALVEVADVAAIDHAVTAAFRSAGFADPRTLVAEAAAAARRVR</sequence>
<keyword evidence="3" id="KW-0479">Metal-binding</keyword>
<evidence type="ECO:0000313" key="14">
    <source>
        <dbReference type="EMBL" id="MBJ8338311.1"/>
    </source>
</evidence>
<evidence type="ECO:0000259" key="12">
    <source>
        <dbReference type="Pfam" id="PF08544"/>
    </source>
</evidence>
<dbReference type="EC" id="2.7.1.6" evidence="10"/>
<keyword evidence="5" id="KW-0418">Kinase</keyword>
<evidence type="ECO:0000256" key="8">
    <source>
        <dbReference type="ARBA" id="ARBA00023144"/>
    </source>
</evidence>
<dbReference type="InterPro" id="IPR000705">
    <property type="entry name" value="Galactokinase"/>
</dbReference>
<organism evidence="14 15">
    <name type="scientific">Antrihabitans stalagmiti</name>
    <dbReference type="NCBI Taxonomy" id="2799499"/>
    <lineage>
        <taxon>Bacteria</taxon>
        <taxon>Bacillati</taxon>
        <taxon>Actinomycetota</taxon>
        <taxon>Actinomycetes</taxon>
        <taxon>Mycobacteriales</taxon>
        <taxon>Nocardiaceae</taxon>
        <taxon>Antrihabitans</taxon>
    </lineage>
</organism>